<dbReference type="Proteomes" id="UP000050509">
    <property type="component" value="Unassembled WGS sequence"/>
</dbReference>
<feature type="region of interest" description="Disordered" evidence="1">
    <location>
        <begin position="27"/>
        <end position="70"/>
    </location>
</feature>
<dbReference type="SUPFAM" id="SSF53850">
    <property type="entry name" value="Periplasmic binding protein-like II"/>
    <property type="match status" value="1"/>
</dbReference>
<keyword evidence="4" id="KW-1185">Reference proteome</keyword>
<dbReference type="Gene3D" id="3.40.190.10">
    <property type="entry name" value="Periplasmic binding protein-like II"/>
    <property type="match status" value="1"/>
</dbReference>
<feature type="non-terminal residue" evidence="3">
    <location>
        <position position="110"/>
    </location>
</feature>
<proteinExistence type="predicted"/>
<feature type="compositionally biased region" description="Low complexity" evidence="1">
    <location>
        <begin position="29"/>
        <end position="40"/>
    </location>
</feature>
<evidence type="ECO:0000313" key="3">
    <source>
        <dbReference type="EMBL" id="KPV51804.1"/>
    </source>
</evidence>
<evidence type="ECO:0008006" key="5">
    <source>
        <dbReference type="Google" id="ProtNLM"/>
    </source>
</evidence>
<protein>
    <recommendedName>
        <fullName evidence="5">ABC transporter substrate-binding protein</fullName>
    </recommendedName>
</protein>
<feature type="signal peptide" evidence="2">
    <location>
        <begin position="1"/>
        <end position="21"/>
    </location>
</feature>
<evidence type="ECO:0000256" key="1">
    <source>
        <dbReference type="SAM" id="MobiDB-lite"/>
    </source>
</evidence>
<evidence type="ECO:0000256" key="2">
    <source>
        <dbReference type="SAM" id="SignalP"/>
    </source>
</evidence>
<dbReference type="EMBL" id="LJCR01000769">
    <property type="protein sequence ID" value="KPV51804.1"/>
    <property type="molecule type" value="Genomic_DNA"/>
</dbReference>
<evidence type="ECO:0000313" key="4">
    <source>
        <dbReference type="Proteomes" id="UP000050509"/>
    </source>
</evidence>
<comment type="caution">
    <text evidence="3">The sequence shown here is derived from an EMBL/GenBank/DDBJ whole genome shotgun (WGS) entry which is preliminary data.</text>
</comment>
<sequence length="110" mass="11253">MHRHRSPKLAALLLIALLLLAACGGGATPTGSATSAPAAGEQPTAATGAEQPTAGTTGAEQPTAATAASGQQVTVTWGFWGSPEEKASHEKVAAEFMKTHPDIKIEIWHQ</sequence>
<organism evidence="3 4">
    <name type="scientific">Kouleothrix aurantiaca</name>
    <dbReference type="NCBI Taxonomy" id="186479"/>
    <lineage>
        <taxon>Bacteria</taxon>
        <taxon>Bacillati</taxon>
        <taxon>Chloroflexota</taxon>
        <taxon>Chloroflexia</taxon>
        <taxon>Chloroflexales</taxon>
        <taxon>Roseiflexineae</taxon>
        <taxon>Roseiflexaceae</taxon>
        <taxon>Kouleothrix</taxon>
    </lineage>
</organism>
<feature type="compositionally biased region" description="Polar residues" evidence="1">
    <location>
        <begin position="53"/>
        <end position="70"/>
    </location>
</feature>
<dbReference type="AlphaFoldDB" id="A0A0P9CZ76"/>
<dbReference type="PROSITE" id="PS51257">
    <property type="entry name" value="PROKAR_LIPOPROTEIN"/>
    <property type="match status" value="1"/>
</dbReference>
<reference evidence="3 4" key="1">
    <citation type="submission" date="2015-09" db="EMBL/GenBank/DDBJ databases">
        <title>Draft genome sequence of Kouleothrix aurantiaca JCM 19913.</title>
        <authorList>
            <person name="Hemp J."/>
        </authorList>
    </citation>
    <scope>NUCLEOTIDE SEQUENCE [LARGE SCALE GENOMIC DNA]</scope>
    <source>
        <strain evidence="3 4">COM-B</strain>
    </source>
</reference>
<feature type="chain" id="PRO_5006156036" description="ABC transporter substrate-binding protein" evidence="2">
    <location>
        <begin position="22"/>
        <end position="110"/>
    </location>
</feature>
<gene>
    <name evidence="3" type="ORF">SE17_19155</name>
</gene>
<keyword evidence="2" id="KW-0732">Signal</keyword>
<accession>A0A0P9CZ76</accession>
<name>A0A0P9CZ76_9CHLR</name>